<dbReference type="STRING" id="1424294.Gferi_16245"/>
<keyword evidence="2" id="KW-0408">Iron</keyword>
<keyword evidence="3" id="KW-0411">Iron-sulfur</keyword>
<evidence type="ECO:0000256" key="2">
    <source>
        <dbReference type="ARBA" id="ARBA00023004"/>
    </source>
</evidence>
<dbReference type="InterPro" id="IPR017900">
    <property type="entry name" value="4Fe4S_Fe_S_CS"/>
</dbReference>
<dbReference type="PANTHER" id="PTHR43122:SF2">
    <property type="entry name" value="FERREDOXIN SUBUNIT OF PYRUVATE:FLAVODOXIN OXIDOREDUCTASE"/>
    <property type="match status" value="1"/>
</dbReference>
<feature type="domain" description="4Fe-4S ferredoxin-type" evidence="4">
    <location>
        <begin position="2"/>
        <end position="31"/>
    </location>
</feature>
<dbReference type="GO" id="GO:0051536">
    <property type="term" value="F:iron-sulfur cluster binding"/>
    <property type="evidence" value="ECO:0007669"/>
    <property type="project" value="UniProtKB-KW"/>
</dbReference>
<keyword evidence="6" id="KW-1185">Reference proteome</keyword>
<dbReference type="PROSITE" id="PS51379">
    <property type="entry name" value="4FE4S_FER_2"/>
    <property type="match status" value="4"/>
</dbReference>
<feature type="domain" description="4Fe-4S ferredoxin-type" evidence="4">
    <location>
        <begin position="70"/>
        <end position="95"/>
    </location>
</feature>
<evidence type="ECO:0000313" key="6">
    <source>
        <dbReference type="Proteomes" id="UP000095743"/>
    </source>
</evidence>
<feature type="domain" description="4Fe-4S ferredoxin-type" evidence="4">
    <location>
        <begin position="36"/>
        <end position="69"/>
    </location>
</feature>
<organism evidence="5 6">
    <name type="scientific">Geosporobacter ferrireducens</name>
    <dbReference type="NCBI Taxonomy" id="1424294"/>
    <lineage>
        <taxon>Bacteria</taxon>
        <taxon>Bacillati</taxon>
        <taxon>Bacillota</taxon>
        <taxon>Clostridia</taxon>
        <taxon>Peptostreptococcales</taxon>
        <taxon>Thermotaleaceae</taxon>
        <taxon>Geosporobacter</taxon>
    </lineage>
</organism>
<feature type="domain" description="4Fe-4S ferredoxin-type" evidence="4">
    <location>
        <begin position="97"/>
        <end position="126"/>
    </location>
</feature>
<dbReference type="InterPro" id="IPR017896">
    <property type="entry name" value="4Fe4S_Fe-S-bd"/>
</dbReference>
<dbReference type="Pfam" id="PF12838">
    <property type="entry name" value="Fer4_7"/>
    <property type="match status" value="1"/>
</dbReference>
<dbReference type="Pfam" id="PF12800">
    <property type="entry name" value="Fer4_4"/>
    <property type="match status" value="1"/>
</dbReference>
<dbReference type="Gene3D" id="3.30.70.20">
    <property type="match status" value="2"/>
</dbReference>
<dbReference type="PROSITE" id="PS00198">
    <property type="entry name" value="4FE4S_FER_1"/>
    <property type="match status" value="2"/>
</dbReference>
<dbReference type="RefSeq" id="WP_069978321.1">
    <property type="nucleotide sequence ID" value="NZ_CP017269.1"/>
</dbReference>
<dbReference type="EMBL" id="CP017269">
    <property type="protein sequence ID" value="AOT70978.1"/>
    <property type="molecule type" value="Genomic_DNA"/>
</dbReference>
<sequence length="144" mass="16121">MKILSKKQELCIACGACEEVCSKTYFKENNREKSCIRIESDKEEKINLCNQCGVCIDICQVKAISRNKMGVVTIKKKDCVGCFMCVGFCPQEAMRQHDAYIEPFKCIACGLCAQVCPTGAVFIEDIEGQQLEMLEQIAASDERK</sequence>
<name>A0A1D8GJ78_9FIRM</name>
<dbReference type="SUPFAM" id="SSF54862">
    <property type="entry name" value="4Fe-4S ferredoxins"/>
    <property type="match status" value="1"/>
</dbReference>
<protein>
    <recommendedName>
        <fullName evidence="4">4Fe-4S ferredoxin-type domain-containing protein</fullName>
    </recommendedName>
</protein>
<accession>A0A1D8GJ78</accession>
<evidence type="ECO:0000259" key="4">
    <source>
        <dbReference type="PROSITE" id="PS51379"/>
    </source>
</evidence>
<proteinExistence type="predicted"/>
<dbReference type="Pfam" id="PF00037">
    <property type="entry name" value="Fer4"/>
    <property type="match status" value="1"/>
</dbReference>
<dbReference type="KEGG" id="gfe:Gferi_16245"/>
<evidence type="ECO:0000313" key="5">
    <source>
        <dbReference type="EMBL" id="AOT70978.1"/>
    </source>
</evidence>
<reference evidence="5 6" key="1">
    <citation type="submission" date="2016-09" db="EMBL/GenBank/DDBJ databases">
        <title>Genomic analysis reveals versatility of anaerobic energy metabolism of Geosporobacter ferrireducens IRF9 of phylum Firmicutes.</title>
        <authorList>
            <person name="Kim S.-J."/>
        </authorList>
    </citation>
    <scope>NUCLEOTIDE SEQUENCE [LARGE SCALE GENOMIC DNA]</scope>
    <source>
        <strain evidence="5 6">IRF9</strain>
    </source>
</reference>
<dbReference type="AlphaFoldDB" id="A0A1D8GJ78"/>
<dbReference type="PANTHER" id="PTHR43122">
    <property type="entry name" value="FERREDOXIN SUBUNIT OF PYRUVATE:FLAVODOXIN OXIDOREDUCTASE-RELATED"/>
    <property type="match status" value="1"/>
</dbReference>
<keyword evidence="1" id="KW-0479">Metal-binding</keyword>
<dbReference type="Proteomes" id="UP000095743">
    <property type="component" value="Chromosome"/>
</dbReference>
<dbReference type="GO" id="GO:0046872">
    <property type="term" value="F:metal ion binding"/>
    <property type="evidence" value="ECO:0007669"/>
    <property type="project" value="UniProtKB-KW"/>
</dbReference>
<dbReference type="CDD" id="cd16372">
    <property type="entry name" value="DMSOR_beta_like"/>
    <property type="match status" value="1"/>
</dbReference>
<evidence type="ECO:0000256" key="3">
    <source>
        <dbReference type="ARBA" id="ARBA00023014"/>
    </source>
</evidence>
<evidence type="ECO:0000256" key="1">
    <source>
        <dbReference type="ARBA" id="ARBA00022723"/>
    </source>
</evidence>
<gene>
    <name evidence="5" type="ORF">Gferi_16245</name>
</gene>
<dbReference type="OrthoDB" id="9810688at2"/>